<dbReference type="GO" id="GO:0022625">
    <property type="term" value="C:cytosolic large ribosomal subunit"/>
    <property type="evidence" value="ECO:0007669"/>
    <property type="project" value="TreeGrafter"/>
</dbReference>
<dbReference type="GO" id="GO:0003735">
    <property type="term" value="F:structural constituent of ribosome"/>
    <property type="evidence" value="ECO:0007669"/>
    <property type="project" value="InterPro"/>
</dbReference>
<dbReference type="CDD" id="cd00387">
    <property type="entry name" value="Ribosomal_L7_L12"/>
    <property type="match status" value="1"/>
</dbReference>
<dbReference type="HAMAP" id="MF_00368">
    <property type="entry name" value="Ribosomal_bL12"/>
    <property type="match status" value="1"/>
</dbReference>
<evidence type="ECO:0000256" key="4">
    <source>
        <dbReference type="HAMAP-Rule" id="MF_00368"/>
    </source>
</evidence>
<feature type="domain" description="Large ribosomal subunit protein bL12 oligomerization" evidence="6">
    <location>
        <begin position="20"/>
        <end position="63"/>
    </location>
</feature>
<dbReference type="InterPro" id="IPR013823">
    <property type="entry name" value="Ribosomal_bL12_C"/>
</dbReference>
<comment type="subunit">
    <text evidence="4">Homodimer. Part of the ribosomal stalk of the 50S ribosomal subunit. Forms a multimeric L10(L12)X complex, where L10 forms an elongated spine to which 2 to 4 L12 dimers bind in a sequential fashion. Binds GTP-bound translation factors.</text>
</comment>
<comment type="function">
    <text evidence="4">Forms part of the ribosomal stalk which helps the ribosome interact with GTP-bound translation factors. Is thus essential for accurate translation.</text>
</comment>
<dbReference type="Pfam" id="PF00542">
    <property type="entry name" value="Ribosomal_L12"/>
    <property type="match status" value="1"/>
</dbReference>
<dbReference type="EMBL" id="MFLF01000016">
    <property type="protein sequence ID" value="OGG59404.1"/>
    <property type="molecule type" value="Genomic_DNA"/>
</dbReference>
<organism evidence="7 8">
    <name type="scientific">Candidatus Kaiserbacteria bacterium RIFCSPHIGHO2_02_FULL_50_50</name>
    <dbReference type="NCBI Taxonomy" id="1798492"/>
    <lineage>
        <taxon>Bacteria</taxon>
        <taxon>Candidatus Kaiseribacteriota</taxon>
    </lineage>
</organism>
<dbReference type="PANTHER" id="PTHR45987:SF4">
    <property type="entry name" value="LARGE RIBOSOMAL SUBUNIT PROTEIN BL12M"/>
    <property type="match status" value="1"/>
</dbReference>
<keyword evidence="3 4" id="KW-0687">Ribonucleoprotein</keyword>
<dbReference type="PANTHER" id="PTHR45987">
    <property type="entry name" value="39S RIBOSOMAL PROTEIN L12"/>
    <property type="match status" value="1"/>
</dbReference>
<evidence type="ECO:0000259" key="6">
    <source>
        <dbReference type="Pfam" id="PF16320"/>
    </source>
</evidence>
<dbReference type="Pfam" id="PF16320">
    <property type="entry name" value="Ribosomal_L12_N"/>
    <property type="match status" value="1"/>
</dbReference>
<dbReference type="SUPFAM" id="SSF48300">
    <property type="entry name" value="Ribosomal protein L7/12, oligomerisation (N-terminal) domain"/>
    <property type="match status" value="1"/>
</dbReference>
<evidence type="ECO:0000256" key="1">
    <source>
        <dbReference type="ARBA" id="ARBA00007197"/>
    </source>
</evidence>
<reference evidence="7 8" key="1">
    <citation type="journal article" date="2016" name="Nat. Commun.">
        <title>Thousands of microbial genomes shed light on interconnected biogeochemical processes in an aquifer system.</title>
        <authorList>
            <person name="Anantharaman K."/>
            <person name="Brown C.T."/>
            <person name="Hug L.A."/>
            <person name="Sharon I."/>
            <person name="Castelle C.J."/>
            <person name="Probst A.J."/>
            <person name="Thomas B.C."/>
            <person name="Singh A."/>
            <person name="Wilkins M.J."/>
            <person name="Karaoz U."/>
            <person name="Brodie E.L."/>
            <person name="Williams K.H."/>
            <person name="Hubbard S.S."/>
            <person name="Banfield J.F."/>
        </authorList>
    </citation>
    <scope>NUCLEOTIDE SEQUENCE [LARGE SCALE GENOMIC DNA]</scope>
</reference>
<keyword evidence="2 4" id="KW-0689">Ribosomal protein</keyword>
<dbReference type="GO" id="GO:0006412">
    <property type="term" value="P:translation"/>
    <property type="evidence" value="ECO:0007669"/>
    <property type="project" value="UniProtKB-UniRule"/>
</dbReference>
<dbReference type="FunFam" id="3.30.1390.10:FF:000001">
    <property type="entry name" value="50S ribosomal protein L7/L12"/>
    <property type="match status" value="1"/>
</dbReference>
<dbReference type="GO" id="GO:0003729">
    <property type="term" value="F:mRNA binding"/>
    <property type="evidence" value="ECO:0007669"/>
    <property type="project" value="TreeGrafter"/>
</dbReference>
<evidence type="ECO:0000313" key="8">
    <source>
        <dbReference type="Proteomes" id="UP000178794"/>
    </source>
</evidence>
<dbReference type="Gene3D" id="1.20.5.710">
    <property type="entry name" value="Single helix bin"/>
    <property type="match status" value="1"/>
</dbReference>
<accession>A0A1F6DDB3</accession>
<protein>
    <recommendedName>
        <fullName evidence="4">Large ribosomal subunit protein bL12</fullName>
    </recommendedName>
</protein>
<name>A0A1F6DDB3_9BACT</name>
<dbReference type="InterPro" id="IPR000206">
    <property type="entry name" value="Ribosomal_bL12"/>
</dbReference>
<dbReference type="Proteomes" id="UP000178794">
    <property type="component" value="Unassembled WGS sequence"/>
</dbReference>
<dbReference type="STRING" id="1798492.A3C89_02800"/>
<evidence type="ECO:0000313" key="7">
    <source>
        <dbReference type="EMBL" id="OGG59404.1"/>
    </source>
</evidence>
<feature type="domain" description="Large ribosomal subunit protein bL12 C-terminal" evidence="5">
    <location>
        <begin position="69"/>
        <end position="135"/>
    </location>
</feature>
<comment type="similarity">
    <text evidence="1 4">Belongs to the bacterial ribosomal protein bL12 family.</text>
</comment>
<sequence length="135" mass="13911">MSEVENTAAATEFVVPAEFKDIVEKIETMSVLDLHKLVKVFEEKFGVSAAATAVVAGPAAGAAEEQSEFAVELTDAGATKIAVIKAVKEALALGLKEAKDLVDAAPSVVKEGMKKADAEVLKAALEAAGAKVTLK</sequence>
<dbReference type="AlphaFoldDB" id="A0A1F6DDB3"/>
<dbReference type="InterPro" id="IPR008932">
    <property type="entry name" value="Ribosomal_bL12_oligo"/>
</dbReference>
<evidence type="ECO:0000256" key="3">
    <source>
        <dbReference type="ARBA" id="ARBA00023274"/>
    </source>
</evidence>
<comment type="caution">
    <text evidence="7">The sequence shown here is derived from an EMBL/GenBank/DDBJ whole genome shotgun (WGS) entry which is preliminary data.</text>
</comment>
<dbReference type="InterPro" id="IPR036235">
    <property type="entry name" value="Ribosomal_bL12_oligo_N_sf"/>
</dbReference>
<evidence type="ECO:0000256" key="2">
    <source>
        <dbReference type="ARBA" id="ARBA00022980"/>
    </source>
</evidence>
<dbReference type="NCBIfam" id="TIGR00855">
    <property type="entry name" value="L12"/>
    <property type="match status" value="1"/>
</dbReference>
<dbReference type="SUPFAM" id="SSF54736">
    <property type="entry name" value="ClpS-like"/>
    <property type="match status" value="1"/>
</dbReference>
<dbReference type="InterPro" id="IPR014719">
    <property type="entry name" value="Ribosomal_bL12_C/ClpS-like"/>
</dbReference>
<dbReference type="Gene3D" id="3.30.1390.10">
    <property type="match status" value="1"/>
</dbReference>
<evidence type="ECO:0000259" key="5">
    <source>
        <dbReference type="Pfam" id="PF00542"/>
    </source>
</evidence>
<gene>
    <name evidence="4" type="primary">rplL</name>
    <name evidence="7" type="ORF">A3C89_02800</name>
</gene>
<proteinExistence type="inferred from homology"/>